<keyword evidence="1" id="KW-0732">Signal</keyword>
<protein>
    <recommendedName>
        <fullName evidence="3">Secreted protein</fullName>
    </recommendedName>
</protein>
<organism evidence="2">
    <name type="scientific">Arundo donax</name>
    <name type="common">Giant reed</name>
    <name type="synonym">Donax arundinaceus</name>
    <dbReference type="NCBI Taxonomy" id="35708"/>
    <lineage>
        <taxon>Eukaryota</taxon>
        <taxon>Viridiplantae</taxon>
        <taxon>Streptophyta</taxon>
        <taxon>Embryophyta</taxon>
        <taxon>Tracheophyta</taxon>
        <taxon>Spermatophyta</taxon>
        <taxon>Magnoliopsida</taxon>
        <taxon>Liliopsida</taxon>
        <taxon>Poales</taxon>
        <taxon>Poaceae</taxon>
        <taxon>PACMAD clade</taxon>
        <taxon>Arundinoideae</taxon>
        <taxon>Arundineae</taxon>
        <taxon>Arundo</taxon>
    </lineage>
</organism>
<evidence type="ECO:0000313" key="2">
    <source>
        <dbReference type="EMBL" id="JAD78012.1"/>
    </source>
</evidence>
<proteinExistence type="predicted"/>
<feature type="chain" id="PRO_5002061063" description="Secreted protein" evidence="1">
    <location>
        <begin position="25"/>
        <end position="104"/>
    </location>
</feature>
<dbReference type="EMBL" id="GBRH01219883">
    <property type="protein sequence ID" value="JAD78012.1"/>
    <property type="molecule type" value="Transcribed_RNA"/>
</dbReference>
<feature type="signal peptide" evidence="1">
    <location>
        <begin position="1"/>
        <end position="24"/>
    </location>
</feature>
<reference evidence="2" key="2">
    <citation type="journal article" date="2015" name="Data Brief">
        <title>Shoot transcriptome of the giant reed, Arundo donax.</title>
        <authorList>
            <person name="Barrero R.A."/>
            <person name="Guerrero F.D."/>
            <person name="Moolhuijzen P."/>
            <person name="Goolsby J.A."/>
            <person name="Tidwell J."/>
            <person name="Bellgard S.E."/>
            <person name="Bellgard M.I."/>
        </authorList>
    </citation>
    <scope>NUCLEOTIDE SEQUENCE</scope>
    <source>
        <tissue evidence="2">Shoot tissue taken approximately 20 cm above the soil surface</tissue>
    </source>
</reference>
<dbReference type="AlphaFoldDB" id="A0A0A9D2Q0"/>
<evidence type="ECO:0000256" key="1">
    <source>
        <dbReference type="SAM" id="SignalP"/>
    </source>
</evidence>
<accession>A0A0A9D2Q0</accession>
<reference evidence="2" key="1">
    <citation type="submission" date="2014-09" db="EMBL/GenBank/DDBJ databases">
        <authorList>
            <person name="Magalhaes I.L.F."/>
            <person name="Oliveira U."/>
            <person name="Santos F.R."/>
            <person name="Vidigal T.H.D.A."/>
            <person name="Brescovit A.D."/>
            <person name="Santos A.J."/>
        </authorList>
    </citation>
    <scope>NUCLEOTIDE SEQUENCE</scope>
    <source>
        <tissue evidence="2">Shoot tissue taken approximately 20 cm above the soil surface</tissue>
    </source>
</reference>
<name>A0A0A9D2Q0_ARUDO</name>
<sequence length="104" mass="11774">MSRCSFTIILYSNTFIFLFTPAVAKNSLSRSNPMEHTKFDEFSKSQCFSSARTFNLLNDKYLHNPSRKEFTQPLCRLPYCPSKGKSSIELPSVPTAEPVALLTT</sequence>
<evidence type="ECO:0008006" key="3">
    <source>
        <dbReference type="Google" id="ProtNLM"/>
    </source>
</evidence>